<comment type="function">
    <text evidence="9">An RNase that has 5'-3' exonuclease and possibly endonuclease activity. Involved in maturation of rRNA and in some organisms also mRNA maturation and/or decay.</text>
</comment>
<feature type="domain" description="Metallo-beta-lactamase" evidence="11">
    <location>
        <begin position="135"/>
        <end position="338"/>
    </location>
</feature>
<dbReference type="Pfam" id="PF07521">
    <property type="entry name" value="RMMBL"/>
    <property type="match status" value="1"/>
</dbReference>
<proteinExistence type="inferred from homology"/>
<dbReference type="GO" id="GO:0003723">
    <property type="term" value="F:RNA binding"/>
    <property type="evidence" value="ECO:0007669"/>
    <property type="project" value="UniProtKB-UniRule"/>
</dbReference>
<dbReference type="GO" id="GO:0006364">
    <property type="term" value="P:rRNA processing"/>
    <property type="evidence" value="ECO:0007669"/>
    <property type="project" value="UniProtKB-UniRule"/>
</dbReference>
<keyword evidence="5 9" id="KW-0378">Hydrolase</keyword>
<feature type="region of interest" description="Disordered" evidence="10">
    <location>
        <begin position="1"/>
        <end position="115"/>
    </location>
</feature>
<keyword evidence="2 9" id="KW-0540">Nuclease</keyword>
<comment type="similarity">
    <text evidence="9">Belongs to the metallo-beta-lactamase superfamily. RNA-metabolizing metallo-beta-lactamase-like family. Bacterial RNase J subfamily.</text>
</comment>
<dbReference type="Gene3D" id="3.40.50.10710">
    <property type="entry name" value="Metallo-hydrolase/oxidoreductase"/>
    <property type="match status" value="1"/>
</dbReference>
<comment type="caution">
    <text evidence="9">Lacks conserved residue(s) required for the propagation of feature annotation.</text>
</comment>
<dbReference type="EC" id="3.1.-.-" evidence="9"/>
<evidence type="ECO:0000256" key="5">
    <source>
        <dbReference type="ARBA" id="ARBA00022801"/>
    </source>
</evidence>
<dbReference type="InterPro" id="IPR055132">
    <property type="entry name" value="RNase_J_b_CASP"/>
</dbReference>
<evidence type="ECO:0000313" key="12">
    <source>
        <dbReference type="EMBL" id="PIR45906.1"/>
    </source>
</evidence>
<comment type="caution">
    <text evidence="12">The sequence shown here is derived from an EMBL/GenBank/DDBJ whole genome shotgun (WGS) entry which is preliminary data.</text>
</comment>
<keyword evidence="1 9" id="KW-0963">Cytoplasm</keyword>
<dbReference type="InterPro" id="IPR042173">
    <property type="entry name" value="RNase_J_2"/>
</dbReference>
<dbReference type="InterPro" id="IPR041636">
    <property type="entry name" value="RNase_J_C"/>
</dbReference>
<keyword evidence="3" id="KW-0479">Metal-binding</keyword>
<dbReference type="PANTHER" id="PTHR43694">
    <property type="entry name" value="RIBONUCLEASE J"/>
    <property type="match status" value="1"/>
</dbReference>
<comment type="subcellular location">
    <subcellularLocation>
        <location evidence="9">Cytoplasm</location>
    </subcellularLocation>
</comment>
<evidence type="ECO:0000256" key="6">
    <source>
        <dbReference type="ARBA" id="ARBA00022833"/>
    </source>
</evidence>
<dbReference type="Gene3D" id="3.60.15.10">
    <property type="entry name" value="Ribonuclease Z/Hydroxyacylglutathione hydrolase-like"/>
    <property type="match status" value="1"/>
</dbReference>
<dbReference type="InterPro" id="IPR030854">
    <property type="entry name" value="RNase_J_bac"/>
</dbReference>
<keyword evidence="8 9" id="KW-0694">RNA-binding</keyword>
<evidence type="ECO:0000256" key="4">
    <source>
        <dbReference type="ARBA" id="ARBA00022759"/>
    </source>
</evidence>
<evidence type="ECO:0000256" key="9">
    <source>
        <dbReference type="HAMAP-Rule" id="MF_01491"/>
    </source>
</evidence>
<accession>A0A2H0RHK1</accession>
<keyword evidence="6" id="KW-0862">Zinc</keyword>
<organism evidence="12 13">
    <name type="scientific">Candidatus Vogelbacteria bacterium CG10_big_fil_rev_8_21_14_0_10_49_38</name>
    <dbReference type="NCBI Taxonomy" id="1975043"/>
    <lineage>
        <taxon>Bacteria</taxon>
        <taxon>Candidatus Vogeliibacteriota</taxon>
    </lineage>
</organism>
<dbReference type="GO" id="GO:0004521">
    <property type="term" value="F:RNA endonuclease activity"/>
    <property type="evidence" value="ECO:0007669"/>
    <property type="project" value="UniProtKB-UniRule"/>
</dbReference>
<comment type="subunit">
    <text evidence="9">Homodimer, may be a subunit of the RNA degradosome.</text>
</comment>
<dbReference type="SMART" id="SM00849">
    <property type="entry name" value="Lactamase_B"/>
    <property type="match status" value="1"/>
</dbReference>
<keyword evidence="4 9" id="KW-0255">Endonuclease</keyword>
<dbReference type="CDD" id="cd07714">
    <property type="entry name" value="RNaseJ_MBL-fold"/>
    <property type="match status" value="1"/>
</dbReference>
<name>A0A2H0RHK1_9BACT</name>
<sequence length="675" mass="74527">MTQIRRLRVDSNGNVETFPASSPRRPRYAKASPSEPSSVKGYGTAQPGSGGQARQAGSRQNNSGQPIIKPNPATESKGASAPRKFASKSSRPPRRPFSQNAFKGHEVRPEVKEKLPPLGPGNIRVVPLGGVEEIGKNMTAVEIGNDIVVVDAGFTFPGNDAPGVDYIIPDTAYLEENKTKIRGLVVTHGHLDHIGGIPYLLEKIGNPPIYTSLLTAVMIKKRQEEFPHLVRPNIQVIDHQDKIKLGNLNIRFFATTHTIPDSIGVIIETPHGNIIFTGDLKLDHKDGVIEPKEAAVFARLGQEETLLLVADSTNVEKPGFSYSEKEVHKNLKELIAGVPGRVVIGTFASLFERVIAIIGACEQLGKKVAIEGRAMKTNIEIAKELGFLKTDQKTIISSEEIDSYPENKIVVLATGAQGDEFAALMRISQKEHRTVKLHKGDTVLLSSSVIPGNEKAVQKLKDNLSRQGAKIIHYGTANVHSSGHSYRGELEWVHRALKPRFFMPVHGHHFMLRVHADLAMELGLPEKNVIVPDNGSVLEIQNEGRNFVRLKQNVSSKIVMVDGLGTGNVQEVVIRDRQLLSQDGMFVFIAVVDMSNGKVRKSPDIISRGFVYLKESQDLLRYVRLLIKKTIEESASKMHPINLDYIKNSVREELGKYLFQKTHKRPIILPVLIEV</sequence>
<evidence type="ECO:0000313" key="13">
    <source>
        <dbReference type="Proteomes" id="UP000230431"/>
    </source>
</evidence>
<dbReference type="Pfam" id="PF00753">
    <property type="entry name" value="Lactamase_B"/>
    <property type="match status" value="1"/>
</dbReference>
<dbReference type="GO" id="GO:0004534">
    <property type="term" value="F:5'-3' RNA exonuclease activity"/>
    <property type="evidence" value="ECO:0007669"/>
    <property type="project" value="UniProtKB-UniRule"/>
</dbReference>
<evidence type="ECO:0000256" key="8">
    <source>
        <dbReference type="ARBA" id="ARBA00022884"/>
    </source>
</evidence>
<keyword evidence="9" id="KW-0698">rRNA processing</keyword>
<dbReference type="PANTHER" id="PTHR43694:SF1">
    <property type="entry name" value="RIBONUCLEASE J"/>
    <property type="match status" value="1"/>
</dbReference>
<dbReference type="Gene3D" id="3.10.20.580">
    <property type="match status" value="1"/>
</dbReference>
<feature type="compositionally biased region" description="Polar residues" evidence="10">
    <location>
        <begin position="55"/>
        <end position="65"/>
    </location>
</feature>
<dbReference type="NCBIfam" id="TIGR00649">
    <property type="entry name" value="MG423"/>
    <property type="match status" value="1"/>
</dbReference>
<evidence type="ECO:0000256" key="1">
    <source>
        <dbReference type="ARBA" id="ARBA00022490"/>
    </source>
</evidence>
<dbReference type="EMBL" id="PCYK01000021">
    <property type="protein sequence ID" value="PIR45906.1"/>
    <property type="molecule type" value="Genomic_DNA"/>
</dbReference>
<dbReference type="AlphaFoldDB" id="A0A2H0RHK1"/>
<dbReference type="GO" id="GO:0005737">
    <property type="term" value="C:cytoplasm"/>
    <property type="evidence" value="ECO:0007669"/>
    <property type="project" value="UniProtKB-SubCell"/>
</dbReference>
<keyword evidence="7 9" id="KW-0269">Exonuclease</keyword>
<dbReference type="GO" id="GO:0008270">
    <property type="term" value="F:zinc ion binding"/>
    <property type="evidence" value="ECO:0007669"/>
    <property type="project" value="InterPro"/>
</dbReference>
<evidence type="ECO:0000259" key="11">
    <source>
        <dbReference type="SMART" id="SM00849"/>
    </source>
</evidence>
<evidence type="ECO:0000256" key="10">
    <source>
        <dbReference type="SAM" id="MobiDB-lite"/>
    </source>
</evidence>
<dbReference type="Proteomes" id="UP000230431">
    <property type="component" value="Unassembled WGS sequence"/>
</dbReference>
<dbReference type="InterPro" id="IPR011108">
    <property type="entry name" value="RMMBL"/>
</dbReference>
<dbReference type="Pfam" id="PF22505">
    <property type="entry name" value="RNase_J_b_CASP"/>
    <property type="match status" value="1"/>
</dbReference>
<gene>
    <name evidence="9" type="primary">rnj</name>
    <name evidence="12" type="ORF">COV08_02650</name>
</gene>
<protein>
    <recommendedName>
        <fullName evidence="9">Ribonuclease J</fullName>
        <shortName evidence="9">RNase J</shortName>
        <ecNumber evidence="9">3.1.-.-</ecNumber>
    </recommendedName>
</protein>
<dbReference type="Pfam" id="PF17770">
    <property type="entry name" value="RNase_J_C"/>
    <property type="match status" value="1"/>
</dbReference>
<dbReference type="SUPFAM" id="SSF56281">
    <property type="entry name" value="Metallo-hydrolase/oxidoreductase"/>
    <property type="match status" value="1"/>
</dbReference>
<feature type="compositionally biased region" description="Basic and acidic residues" evidence="10">
    <location>
        <begin position="103"/>
        <end position="115"/>
    </location>
</feature>
<evidence type="ECO:0000256" key="7">
    <source>
        <dbReference type="ARBA" id="ARBA00022839"/>
    </source>
</evidence>
<evidence type="ECO:0000256" key="3">
    <source>
        <dbReference type="ARBA" id="ARBA00022723"/>
    </source>
</evidence>
<dbReference type="InterPro" id="IPR001279">
    <property type="entry name" value="Metallo-B-lactamas"/>
</dbReference>
<dbReference type="InterPro" id="IPR036866">
    <property type="entry name" value="RibonucZ/Hydroxyglut_hydro"/>
</dbReference>
<dbReference type="InterPro" id="IPR004613">
    <property type="entry name" value="RNase_J"/>
</dbReference>
<reference evidence="12 13" key="1">
    <citation type="submission" date="2017-09" db="EMBL/GenBank/DDBJ databases">
        <title>Depth-based differentiation of microbial function through sediment-hosted aquifers and enrichment of novel symbionts in the deep terrestrial subsurface.</title>
        <authorList>
            <person name="Probst A.J."/>
            <person name="Ladd B."/>
            <person name="Jarett J.K."/>
            <person name="Geller-Mcgrath D.E."/>
            <person name="Sieber C.M."/>
            <person name="Emerson J.B."/>
            <person name="Anantharaman K."/>
            <person name="Thomas B.C."/>
            <person name="Malmstrom R."/>
            <person name="Stieglmeier M."/>
            <person name="Klingl A."/>
            <person name="Woyke T."/>
            <person name="Ryan C.M."/>
            <person name="Banfield J.F."/>
        </authorList>
    </citation>
    <scope>NUCLEOTIDE SEQUENCE [LARGE SCALE GENOMIC DNA]</scope>
    <source>
        <strain evidence="12">CG10_big_fil_rev_8_21_14_0_10_49_38</strain>
    </source>
</reference>
<evidence type="ECO:0000256" key="2">
    <source>
        <dbReference type="ARBA" id="ARBA00022722"/>
    </source>
</evidence>
<dbReference type="HAMAP" id="MF_01491">
    <property type="entry name" value="RNase_J_bact"/>
    <property type="match status" value="1"/>
</dbReference>